<evidence type="ECO:0000256" key="2">
    <source>
        <dbReference type="SAM" id="SignalP"/>
    </source>
</evidence>
<keyword evidence="4" id="KW-1185">Reference proteome</keyword>
<accession>A0A6A4X9E9</accession>
<gene>
    <name evidence="3" type="ORF">FJT64_017487</name>
</gene>
<evidence type="ECO:0000313" key="3">
    <source>
        <dbReference type="EMBL" id="KAF0311728.1"/>
    </source>
</evidence>
<dbReference type="EMBL" id="VIIS01000219">
    <property type="protein sequence ID" value="KAF0311728.1"/>
    <property type="molecule type" value="Genomic_DNA"/>
</dbReference>
<name>A0A6A4X9E9_AMPAM</name>
<keyword evidence="2" id="KW-0732">Signal</keyword>
<reference evidence="3 4" key="1">
    <citation type="submission" date="2019-07" db="EMBL/GenBank/DDBJ databases">
        <title>Draft genome assembly of a fouling barnacle, Amphibalanus amphitrite (Darwin, 1854): The first reference genome for Thecostraca.</title>
        <authorList>
            <person name="Kim W."/>
        </authorList>
    </citation>
    <scope>NUCLEOTIDE SEQUENCE [LARGE SCALE GENOMIC DNA]</scope>
    <source>
        <strain evidence="3">SNU_AA5</strain>
        <tissue evidence="3">Soma without cirri and trophi</tissue>
    </source>
</reference>
<dbReference type="PROSITE" id="PS51155">
    <property type="entry name" value="CHIT_BIND_RR_2"/>
    <property type="match status" value="1"/>
</dbReference>
<feature type="signal peptide" evidence="2">
    <location>
        <begin position="1"/>
        <end position="20"/>
    </location>
</feature>
<proteinExistence type="predicted"/>
<dbReference type="Pfam" id="PF00379">
    <property type="entry name" value="Chitin_bind_4"/>
    <property type="match status" value="1"/>
</dbReference>
<organism evidence="3 4">
    <name type="scientific">Amphibalanus amphitrite</name>
    <name type="common">Striped barnacle</name>
    <name type="synonym">Balanus amphitrite</name>
    <dbReference type="NCBI Taxonomy" id="1232801"/>
    <lineage>
        <taxon>Eukaryota</taxon>
        <taxon>Metazoa</taxon>
        <taxon>Ecdysozoa</taxon>
        <taxon>Arthropoda</taxon>
        <taxon>Crustacea</taxon>
        <taxon>Multicrustacea</taxon>
        <taxon>Cirripedia</taxon>
        <taxon>Thoracica</taxon>
        <taxon>Thoracicalcarea</taxon>
        <taxon>Balanomorpha</taxon>
        <taxon>Balanoidea</taxon>
        <taxon>Balanidae</taxon>
        <taxon>Amphibalaninae</taxon>
        <taxon>Amphibalanus</taxon>
    </lineage>
</organism>
<protein>
    <recommendedName>
        <fullName evidence="5">Larval cuticle protein 16/17</fullName>
    </recommendedName>
</protein>
<evidence type="ECO:0008006" key="5">
    <source>
        <dbReference type="Google" id="ProtNLM"/>
    </source>
</evidence>
<dbReference type="AlphaFoldDB" id="A0A6A4X9E9"/>
<dbReference type="Proteomes" id="UP000440578">
    <property type="component" value="Unassembled WGS sequence"/>
</dbReference>
<evidence type="ECO:0000256" key="1">
    <source>
        <dbReference type="PROSITE-ProRule" id="PRU00497"/>
    </source>
</evidence>
<dbReference type="GO" id="GO:0042302">
    <property type="term" value="F:structural constituent of cuticle"/>
    <property type="evidence" value="ECO:0007669"/>
    <property type="project" value="UniProtKB-UniRule"/>
</dbReference>
<dbReference type="OrthoDB" id="6515429at2759"/>
<comment type="caution">
    <text evidence="3">The sequence shown here is derived from an EMBL/GenBank/DDBJ whole genome shotgun (WGS) entry which is preliminary data.</text>
</comment>
<evidence type="ECO:0000313" key="4">
    <source>
        <dbReference type="Proteomes" id="UP000440578"/>
    </source>
</evidence>
<sequence length="144" mass="15082">MRSRSSLQLVIAALLAVAAARPQDPAYDPAEELRAAGIVRMDMVQNDDGSFQYGYETAGEGQESSQDVSGRPEQIGEEVGIVSQGIYSFVAKDEDGNDVPVTITWRAGPEGVVMEGAAIPVAPEDPNKAAQDAAYAAAASNIVL</sequence>
<keyword evidence="1" id="KW-0193">Cuticle</keyword>
<feature type="chain" id="PRO_5025328013" description="Larval cuticle protein 16/17" evidence="2">
    <location>
        <begin position="21"/>
        <end position="144"/>
    </location>
</feature>
<dbReference type="InterPro" id="IPR000618">
    <property type="entry name" value="Insect_cuticle"/>
</dbReference>